<evidence type="ECO:0000313" key="2">
    <source>
        <dbReference type="Proteomes" id="UP000314294"/>
    </source>
</evidence>
<proteinExistence type="predicted"/>
<accession>A0A4Z2HJ45</accession>
<sequence length="100" mass="11298">MEDGWRMPALRGARSQFNPSWNASSSWFSLPLPLPLVGYIVSVPTRRTKHGTHPETRFALTLGSEPRLNARAVGGNDYFLIRRSNRSKILRFRPQAADCS</sequence>
<dbReference type="EMBL" id="SRLO01000227">
    <property type="protein sequence ID" value="TNN65929.1"/>
    <property type="molecule type" value="Genomic_DNA"/>
</dbReference>
<organism evidence="1 2">
    <name type="scientific">Liparis tanakae</name>
    <name type="common">Tanaka's snailfish</name>
    <dbReference type="NCBI Taxonomy" id="230148"/>
    <lineage>
        <taxon>Eukaryota</taxon>
        <taxon>Metazoa</taxon>
        <taxon>Chordata</taxon>
        <taxon>Craniata</taxon>
        <taxon>Vertebrata</taxon>
        <taxon>Euteleostomi</taxon>
        <taxon>Actinopterygii</taxon>
        <taxon>Neopterygii</taxon>
        <taxon>Teleostei</taxon>
        <taxon>Neoteleostei</taxon>
        <taxon>Acanthomorphata</taxon>
        <taxon>Eupercaria</taxon>
        <taxon>Perciformes</taxon>
        <taxon>Cottioidei</taxon>
        <taxon>Cottales</taxon>
        <taxon>Liparidae</taxon>
        <taxon>Liparis</taxon>
    </lineage>
</organism>
<keyword evidence="2" id="KW-1185">Reference proteome</keyword>
<comment type="caution">
    <text evidence="1">The sequence shown here is derived from an EMBL/GenBank/DDBJ whole genome shotgun (WGS) entry which is preliminary data.</text>
</comment>
<protein>
    <submittedName>
        <fullName evidence="1">Uncharacterized protein</fullName>
    </submittedName>
</protein>
<gene>
    <name evidence="1" type="ORF">EYF80_023802</name>
</gene>
<dbReference type="AlphaFoldDB" id="A0A4Z2HJ45"/>
<dbReference type="Proteomes" id="UP000314294">
    <property type="component" value="Unassembled WGS sequence"/>
</dbReference>
<reference evidence="1 2" key="1">
    <citation type="submission" date="2019-03" db="EMBL/GenBank/DDBJ databases">
        <title>First draft genome of Liparis tanakae, snailfish: a comprehensive survey of snailfish specific genes.</title>
        <authorList>
            <person name="Kim W."/>
            <person name="Song I."/>
            <person name="Jeong J.-H."/>
            <person name="Kim D."/>
            <person name="Kim S."/>
            <person name="Ryu S."/>
            <person name="Song J.Y."/>
            <person name="Lee S.K."/>
        </authorList>
    </citation>
    <scope>NUCLEOTIDE SEQUENCE [LARGE SCALE GENOMIC DNA]</scope>
    <source>
        <tissue evidence="1">Muscle</tissue>
    </source>
</reference>
<evidence type="ECO:0000313" key="1">
    <source>
        <dbReference type="EMBL" id="TNN65929.1"/>
    </source>
</evidence>
<name>A0A4Z2HJ45_9TELE</name>